<evidence type="ECO:0000256" key="10">
    <source>
        <dbReference type="RuleBase" id="RU363032"/>
    </source>
</evidence>
<evidence type="ECO:0000256" key="7">
    <source>
        <dbReference type="ARBA" id="ARBA00022989"/>
    </source>
</evidence>
<dbReference type="GO" id="GO:0015031">
    <property type="term" value="P:protein transport"/>
    <property type="evidence" value="ECO:0007669"/>
    <property type="project" value="UniProtKB-KW"/>
</dbReference>
<keyword evidence="6" id="KW-0653">Protein transport</keyword>
<feature type="transmembrane region" description="Helical" evidence="10">
    <location>
        <begin position="50"/>
        <end position="81"/>
    </location>
</feature>
<evidence type="ECO:0000256" key="1">
    <source>
        <dbReference type="ARBA" id="ARBA00004651"/>
    </source>
</evidence>
<accession>A0A917K7L8</accession>
<dbReference type="EMBL" id="BMOY01000012">
    <property type="protein sequence ID" value="GGJ02896.1"/>
    <property type="molecule type" value="Genomic_DNA"/>
</dbReference>
<gene>
    <name evidence="12" type="ORF">GCM10010885_10240</name>
</gene>
<evidence type="ECO:0000256" key="9">
    <source>
        <dbReference type="ARBA" id="ARBA00024202"/>
    </source>
</evidence>
<keyword evidence="5" id="KW-0571">Peptide transport</keyword>
<evidence type="ECO:0000256" key="3">
    <source>
        <dbReference type="ARBA" id="ARBA00022475"/>
    </source>
</evidence>
<dbReference type="InterPro" id="IPR050366">
    <property type="entry name" value="BP-dependent_transpt_permease"/>
</dbReference>
<reference evidence="12" key="2">
    <citation type="submission" date="2020-09" db="EMBL/GenBank/DDBJ databases">
        <authorList>
            <person name="Sun Q."/>
            <person name="Ohkuma M."/>
        </authorList>
    </citation>
    <scope>NUCLEOTIDE SEQUENCE</scope>
    <source>
        <strain evidence="12">JCM 18487</strain>
    </source>
</reference>
<evidence type="ECO:0000256" key="5">
    <source>
        <dbReference type="ARBA" id="ARBA00022856"/>
    </source>
</evidence>
<dbReference type="GO" id="GO:0055085">
    <property type="term" value="P:transmembrane transport"/>
    <property type="evidence" value="ECO:0007669"/>
    <property type="project" value="InterPro"/>
</dbReference>
<dbReference type="Gene3D" id="1.10.3720.10">
    <property type="entry name" value="MetI-like"/>
    <property type="match status" value="1"/>
</dbReference>
<dbReference type="InterPro" id="IPR000515">
    <property type="entry name" value="MetI-like"/>
</dbReference>
<organism evidence="12 13">
    <name type="scientific">Alicyclobacillus cellulosilyticus</name>
    <dbReference type="NCBI Taxonomy" id="1003997"/>
    <lineage>
        <taxon>Bacteria</taxon>
        <taxon>Bacillati</taxon>
        <taxon>Bacillota</taxon>
        <taxon>Bacilli</taxon>
        <taxon>Bacillales</taxon>
        <taxon>Alicyclobacillaceae</taxon>
        <taxon>Alicyclobacillus</taxon>
    </lineage>
</organism>
<evidence type="ECO:0000256" key="4">
    <source>
        <dbReference type="ARBA" id="ARBA00022692"/>
    </source>
</evidence>
<keyword evidence="3" id="KW-1003">Cell membrane</keyword>
<evidence type="ECO:0000256" key="8">
    <source>
        <dbReference type="ARBA" id="ARBA00023136"/>
    </source>
</evidence>
<feature type="transmembrane region" description="Helical" evidence="10">
    <location>
        <begin position="220"/>
        <end position="243"/>
    </location>
</feature>
<dbReference type="SUPFAM" id="SSF161098">
    <property type="entry name" value="MetI-like"/>
    <property type="match status" value="1"/>
</dbReference>
<dbReference type="PROSITE" id="PS50928">
    <property type="entry name" value="ABC_TM1"/>
    <property type="match status" value="1"/>
</dbReference>
<protein>
    <submittedName>
        <fullName evidence="12">Peptide ABC transporter permease</fullName>
    </submittedName>
</protein>
<dbReference type="CDD" id="cd06261">
    <property type="entry name" value="TM_PBP2"/>
    <property type="match status" value="1"/>
</dbReference>
<dbReference type="PANTHER" id="PTHR43386">
    <property type="entry name" value="OLIGOPEPTIDE TRANSPORT SYSTEM PERMEASE PROTEIN APPC"/>
    <property type="match status" value="1"/>
</dbReference>
<keyword evidence="8 10" id="KW-0472">Membrane</keyword>
<keyword evidence="13" id="KW-1185">Reference proteome</keyword>
<reference evidence="12" key="1">
    <citation type="journal article" date="2014" name="Int. J. Syst. Evol. Microbiol.">
        <title>Complete genome sequence of Corynebacterium casei LMG S-19264T (=DSM 44701T), isolated from a smear-ripened cheese.</title>
        <authorList>
            <consortium name="US DOE Joint Genome Institute (JGI-PGF)"/>
            <person name="Walter F."/>
            <person name="Albersmeier A."/>
            <person name="Kalinowski J."/>
            <person name="Ruckert C."/>
        </authorList>
    </citation>
    <scope>NUCLEOTIDE SEQUENCE</scope>
    <source>
        <strain evidence="12">JCM 18487</strain>
    </source>
</reference>
<evidence type="ECO:0000256" key="2">
    <source>
        <dbReference type="ARBA" id="ARBA00022448"/>
    </source>
</evidence>
<dbReference type="AlphaFoldDB" id="A0A917K7L8"/>
<proteinExistence type="inferred from homology"/>
<keyword evidence="4 10" id="KW-0812">Transmembrane</keyword>
<keyword evidence="7 10" id="KW-1133">Transmembrane helix</keyword>
<comment type="subcellular location">
    <subcellularLocation>
        <location evidence="1 10">Cell membrane</location>
        <topology evidence="1 10">Multi-pass membrane protein</topology>
    </subcellularLocation>
</comment>
<name>A0A917K7L8_9BACL</name>
<comment type="caution">
    <text evidence="12">The sequence shown here is derived from an EMBL/GenBank/DDBJ whole genome shotgun (WGS) entry which is preliminary data.</text>
</comment>
<sequence>MAVVVLVALCAGWLAPYDYQQSDFMATYQGPSWRHWLGTDGLGRDMLSRIIWALRSACIVGFGAEVVELTVGVLIGAWAGYKGGWIDNLLMRFVDSVYALPSLLFSIILVVILGHGLWVILIAVSATSWVGMARIVRSQALTIRQMGYIDAARSMGASTFTIIRRYILPNAMGPVVVAITFGIPGNMMTEAGLSLIGLGIEPPTPDLGTLISEGQQAMFSYPYLLLGPAVVFALTLLGFTFLGDGIRDAFDTKARS</sequence>
<dbReference type="Pfam" id="PF00528">
    <property type="entry name" value="BPD_transp_1"/>
    <property type="match status" value="1"/>
</dbReference>
<evidence type="ECO:0000313" key="13">
    <source>
        <dbReference type="Proteomes" id="UP000637695"/>
    </source>
</evidence>
<evidence type="ECO:0000313" key="12">
    <source>
        <dbReference type="EMBL" id="GGJ02896.1"/>
    </source>
</evidence>
<feature type="domain" description="ABC transmembrane type-1" evidence="11">
    <location>
        <begin position="54"/>
        <end position="243"/>
    </location>
</feature>
<dbReference type="PANTHER" id="PTHR43386:SF24">
    <property type="entry name" value="OLIGOPEPTIDE TRANSPORT SYSTEM PERMEASE PROTEIN AMID"/>
    <property type="match status" value="1"/>
</dbReference>
<keyword evidence="2 10" id="KW-0813">Transport</keyword>
<comment type="similarity">
    <text evidence="9">Belongs to the binding-protein-dependent transport system permease family. OppBC subfamily.</text>
</comment>
<feature type="transmembrane region" description="Helical" evidence="10">
    <location>
        <begin position="175"/>
        <end position="200"/>
    </location>
</feature>
<dbReference type="Proteomes" id="UP000637695">
    <property type="component" value="Unassembled WGS sequence"/>
</dbReference>
<dbReference type="InterPro" id="IPR035906">
    <property type="entry name" value="MetI-like_sf"/>
</dbReference>
<evidence type="ECO:0000256" key="6">
    <source>
        <dbReference type="ARBA" id="ARBA00022927"/>
    </source>
</evidence>
<dbReference type="GO" id="GO:0015833">
    <property type="term" value="P:peptide transport"/>
    <property type="evidence" value="ECO:0007669"/>
    <property type="project" value="UniProtKB-KW"/>
</dbReference>
<evidence type="ECO:0000259" key="11">
    <source>
        <dbReference type="PROSITE" id="PS50928"/>
    </source>
</evidence>
<dbReference type="GO" id="GO:0005886">
    <property type="term" value="C:plasma membrane"/>
    <property type="evidence" value="ECO:0007669"/>
    <property type="project" value="UniProtKB-SubCell"/>
</dbReference>